<evidence type="ECO:0000313" key="2">
    <source>
        <dbReference type="Proteomes" id="UP000447434"/>
    </source>
</evidence>
<dbReference type="EMBL" id="WOCE01000021">
    <property type="protein sequence ID" value="KAE9589261.1"/>
    <property type="molecule type" value="Genomic_DNA"/>
</dbReference>
<dbReference type="Proteomes" id="UP000447434">
    <property type="component" value="Chromosome 21"/>
</dbReference>
<accession>A0A6A5LK48</accession>
<dbReference type="OrthoDB" id="1363310at2759"/>
<comment type="caution">
    <text evidence="1">The sequence shown here is derived from an EMBL/GenBank/DDBJ whole genome shotgun (WGS) entry which is preliminary data.</text>
</comment>
<evidence type="ECO:0000313" key="1">
    <source>
        <dbReference type="EMBL" id="KAE9589261.1"/>
    </source>
</evidence>
<dbReference type="PANTHER" id="PTHR35630">
    <property type="entry name" value="LEGUMINOSIN GROUP486 SECRETED PEPTIDE"/>
    <property type="match status" value="1"/>
</dbReference>
<dbReference type="AlphaFoldDB" id="A0A6A5LK48"/>
<gene>
    <name evidence="1" type="ORF">Lalb_Chr21g0307141</name>
</gene>
<dbReference type="PANTHER" id="PTHR35630:SF2">
    <property type="entry name" value="LEGUMINOSIN GROUP486 SECRETED PEPTIDE"/>
    <property type="match status" value="1"/>
</dbReference>
<organism evidence="1 2">
    <name type="scientific">Lupinus albus</name>
    <name type="common">White lupine</name>
    <name type="synonym">Lupinus termis</name>
    <dbReference type="NCBI Taxonomy" id="3870"/>
    <lineage>
        <taxon>Eukaryota</taxon>
        <taxon>Viridiplantae</taxon>
        <taxon>Streptophyta</taxon>
        <taxon>Embryophyta</taxon>
        <taxon>Tracheophyta</taxon>
        <taxon>Spermatophyta</taxon>
        <taxon>Magnoliopsida</taxon>
        <taxon>eudicotyledons</taxon>
        <taxon>Gunneridae</taxon>
        <taxon>Pentapetalae</taxon>
        <taxon>rosids</taxon>
        <taxon>fabids</taxon>
        <taxon>Fabales</taxon>
        <taxon>Fabaceae</taxon>
        <taxon>Papilionoideae</taxon>
        <taxon>50 kb inversion clade</taxon>
        <taxon>genistoids sensu lato</taxon>
        <taxon>core genistoids</taxon>
        <taxon>Genisteae</taxon>
        <taxon>Lupinus</taxon>
    </lineage>
</organism>
<proteinExistence type="predicted"/>
<name>A0A6A5LK48_LUPAL</name>
<sequence>MSTSKYMSLLALLILCFSFSTFADCPRRSTAFSYPFLQNQINPNISNINILFLEISNDLPLNWPDRLSFIGTDLTSECGIDHGKPFVHVYNTNLRKYHFISGQKIIDVVVYDPRIDLGHPNVYWSIRADGAYKSWNKVNWTNYGSWTHK</sequence>
<protein>
    <submittedName>
        <fullName evidence="1">Uncharacterized protein</fullName>
    </submittedName>
</protein>
<keyword evidence="2" id="KW-1185">Reference proteome</keyword>
<reference evidence="2" key="1">
    <citation type="journal article" date="2020" name="Nat. Commun.">
        <title>Genome sequence of the cluster root forming white lupin.</title>
        <authorList>
            <person name="Hufnagel B."/>
            <person name="Marques A."/>
            <person name="Soriano A."/>
            <person name="Marques L."/>
            <person name="Divol F."/>
            <person name="Doumas P."/>
            <person name="Sallet E."/>
            <person name="Mancinotti D."/>
            <person name="Carrere S."/>
            <person name="Marande W."/>
            <person name="Arribat S."/>
            <person name="Keller J."/>
            <person name="Huneau C."/>
            <person name="Blein T."/>
            <person name="Aime D."/>
            <person name="Laguerre M."/>
            <person name="Taylor J."/>
            <person name="Schubert V."/>
            <person name="Nelson M."/>
            <person name="Geu-Flores F."/>
            <person name="Crespi M."/>
            <person name="Gallardo-Guerrero K."/>
            <person name="Delaux P.-M."/>
            <person name="Salse J."/>
            <person name="Berges H."/>
            <person name="Guyot R."/>
            <person name="Gouzy J."/>
            <person name="Peret B."/>
        </authorList>
    </citation>
    <scope>NUCLEOTIDE SEQUENCE [LARGE SCALE GENOMIC DNA]</scope>
    <source>
        <strain evidence="2">cv. Amiga</strain>
    </source>
</reference>